<protein>
    <submittedName>
        <fullName evidence="1">Uncharacterized protein</fullName>
    </submittedName>
</protein>
<dbReference type="Proteomes" id="UP000041254">
    <property type="component" value="Unassembled WGS sequence"/>
</dbReference>
<dbReference type="InParanoid" id="A0A0G4FHH2"/>
<organism evidence="1 2">
    <name type="scientific">Vitrella brassicaformis (strain CCMP3155)</name>
    <dbReference type="NCBI Taxonomy" id="1169540"/>
    <lineage>
        <taxon>Eukaryota</taxon>
        <taxon>Sar</taxon>
        <taxon>Alveolata</taxon>
        <taxon>Colpodellida</taxon>
        <taxon>Vitrellaceae</taxon>
        <taxon>Vitrella</taxon>
    </lineage>
</organism>
<reference evidence="1 2" key="1">
    <citation type="submission" date="2014-11" db="EMBL/GenBank/DDBJ databases">
        <authorList>
            <person name="Zhu J."/>
            <person name="Qi W."/>
            <person name="Song R."/>
        </authorList>
    </citation>
    <scope>NUCLEOTIDE SEQUENCE [LARGE SCALE GENOMIC DNA]</scope>
</reference>
<name>A0A0G4FHH2_VITBC</name>
<dbReference type="VEuPathDB" id="CryptoDB:Vbra_9175"/>
<proteinExistence type="predicted"/>
<evidence type="ECO:0000313" key="2">
    <source>
        <dbReference type="Proteomes" id="UP000041254"/>
    </source>
</evidence>
<gene>
    <name evidence="1" type="ORF">Vbra_9175</name>
</gene>
<sequence>MATRSGVNRARTPPRGGVCFFFAQLDGAIHRIIAVDMCDVPSSIALRATDTTSRRLVTLTAMIQRFDKAVEAAGMHRLLDIVREAGEIPDRLKDRLTLFGYVVQSLHLVESTSLWRKRWAPAIHFASKIGLLTDPLPLTVDPDALVEHMYSRTALEQMPQAVAQFAALSGQFANGAIRLTTNSDSRPGEFCISDFQRFRCLLRRDEMPMDHEYRAAYDPLNPAVVQGESYIFSSFSGFATQLICQCRRGYGSVFLPPHLQHSPFQRGGECSFSGTDSRHALATRLLTHAPLASHTTIDFQNGFNLPNFPEFVARHRFVVLAGDKLTDPFAAYIEVAQELITRIRTEIYTTEPKVAGVSAGIVGFPTSVNDARRVMGEMGVKLEDLRMTLN</sequence>
<dbReference type="AlphaFoldDB" id="A0A0G4FHH2"/>
<accession>A0A0G4FHH2</accession>
<keyword evidence="2" id="KW-1185">Reference proteome</keyword>
<dbReference type="EMBL" id="CDMY01000440">
    <property type="protein sequence ID" value="CEM12959.1"/>
    <property type="molecule type" value="Genomic_DNA"/>
</dbReference>
<dbReference type="PhylomeDB" id="A0A0G4FHH2"/>
<evidence type="ECO:0000313" key="1">
    <source>
        <dbReference type="EMBL" id="CEM12959.1"/>
    </source>
</evidence>